<dbReference type="CDD" id="cd00093">
    <property type="entry name" value="HTH_XRE"/>
    <property type="match status" value="1"/>
</dbReference>
<dbReference type="Gene3D" id="1.10.260.40">
    <property type="entry name" value="lambda repressor-like DNA-binding domains"/>
    <property type="match status" value="1"/>
</dbReference>
<accession>A0ABT4DR84</accession>
<dbReference type="PROSITE" id="PS50943">
    <property type="entry name" value="HTH_CROC1"/>
    <property type="match status" value="1"/>
</dbReference>
<dbReference type="Proteomes" id="UP001207626">
    <property type="component" value="Unassembled WGS sequence"/>
</dbReference>
<keyword evidence="1" id="KW-0238">DNA-binding</keyword>
<dbReference type="PANTHER" id="PTHR46558">
    <property type="entry name" value="TRACRIPTIONAL REGULATORY PROTEIN-RELATED-RELATED"/>
    <property type="match status" value="1"/>
</dbReference>
<organism evidence="3 4">
    <name type="scientific">Paenibacillus apiarius</name>
    <dbReference type="NCBI Taxonomy" id="46240"/>
    <lineage>
        <taxon>Bacteria</taxon>
        <taxon>Bacillati</taxon>
        <taxon>Bacillota</taxon>
        <taxon>Bacilli</taxon>
        <taxon>Bacillales</taxon>
        <taxon>Paenibacillaceae</taxon>
        <taxon>Paenibacillus</taxon>
    </lineage>
</organism>
<feature type="domain" description="HTH cro/C1-type" evidence="2">
    <location>
        <begin position="13"/>
        <end position="67"/>
    </location>
</feature>
<proteinExistence type="predicted"/>
<keyword evidence="4" id="KW-1185">Reference proteome</keyword>
<dbReference type="SMART" id="SM00530">
    <property type="entry name" value="HTH_XRE"/>
    <property type="match status" value="1"/>
</dbReference>
<dbReference type="GeneID" id="77001134"/>
<evidence type="ECO:0000256" key="1">
    <source>
        <dbReference type="ARBA" id="ARBA00023125"/>
    </source>
</evidence>
<dbReference type="EMBL" id="JAMDLW010000010">
    <property type="protein sequence ID" value="MCY9519879.1"/>
    <property type="molecule type" value="Genomic_DNA"/>
</dbReference>
<dbReference type="InterPro" id="IPR010982">
    <property type="entry name" value="Lambda_DNA-bd_dom_sf"/>
</dbReference>
<reference evidence="3 4" key="1">
    <citation type="submission" date="2022-05" db="EMBL/GenBank/DDBJ databases">
        <title>Genome Sequencing of Bee-Associated Microbes.</title>
        <authorList>
            <person name="Dunlap C."/>
        </authorList>
    </citation>
    <scope>NUCLEOTIDE SEQUENCE [LARGE SCALE GENOMIC DNA]</scope>
    <source>
        <strain evidence="3 4">NRRL NRS-1438</strain>
    </source>
</reference>
<dbReference type="RefSeq" id="WP_087433385.1">
    <property type="nucleotide sequence ID" value="NZ_JAFFHZ010000001.1"/>
</dbReference>
<comment type="caution">
    <text evidence="3">The sequence shown here is derived from an EMBL/GenBank/DDBJ whole genome shotgun (WGS) entry which is preliminary data.</text>
</comment>
<dbReference type="Pfam" id="PF01381">
    <property type="entry name" value="HTH_3"/>
    <property type="match status" value="1"/>
</dbReference>
<dbReference type="InterPro" id="IPR001387">
    <property type="entry name" value="Cro/C1-type_HTH"/>
</dbReference>
<dbReference type="PANTHER" id="PTHR46558:SF13">
    <property type="entry name" value="HTH-TYPE TRANSCRIPTIONAL REGULATOR IMMR"/>
    <property type="match status" value="1"/>
</dbReference>
<evidence type="ECO:0000259" key="2">
    <source>
        <dbReference type="PROSITE" id="PS50943"/>
    </source>
</evidence>
<dbReference type="SUPFAM" id="SSF47413">
    <property type="entry name" value="lambda repressor-like DNA-binding domains"/>
    <property type="match status" value="1"/>
</dbReference>
<evidence type="ECO:0000313" key="3">
    <source>
        <dbReference type="EMBL" id="MCY9519879.1"/>
    </source>
</evidence>
<gene>
    <name evidence="3" type="ORF">M5X09_09315</name>
</gene>
<protein>
    <submittedName>
        <fullName evidence="3">Helix-turn-helix domain-containing protein</fullName>
    </submittedName>
</protein>
<name>A0ABT4DR84_9BACL</name>
<evidence type="ECO:0000313" key="4">
    <source>
        <dbReference type="Proteomes" id="UP001207626"/>
    </source>
</evidence>
<sequence>MSETNKERVGSRIKEMRLKQGLSQDDVAHELGMKRANVANYEAGRTTPPSDIIGRLADLLHTSSDYLLGRIDNPMPLTVSPHESIPEWATWKDKRDFKKLLEEDAEIMFDGVPIEEDDRERVIQVLEALFWDAKKRNKRKLNRNRTQHTD</sequence>